<dbReference type="InterPro" id="IPR020846">
    <property type="entry name" value="MFS_dom"/>
</dbReference>
<keyword evidence="8" id="KW-0997">Cell inner membrane</keyword>
<keyword evidence="11" id="KW-1185">Reference proteome</keyword>
<dbReference type="eggNOG" id="COG2814">
    <property type="taxonomic scope" value="Bacteria"/>
</dbReference>
<gene>
    <name evidence="10" type="ORF">SPV1_13232</name>
</gene>
<evidence type="ECO:0000256" key="2">
    <source>
        <dbReference type="ARBA" id="ARBA00006236"/>
    </source>
</evidence>
<accession>Q0EXF3</accession>
<feature type="transmembrane region" description="Helical" evidence="8">
    <location>
        <begin position="164"/>
        <end position="185"/>
    </location>
</feature>
<evidence type="ECO:0000313" key="11">
    <source>
        <dbReference type="Proteomes" id="UP000005297"/>
    </source>
</evidence>
<comment type="subcellular location">
    <subcellularLocation>
        <location evidence="8">Cell inner membrane</location>
        <topology evidence="8">Multi-pass membrane protein</topology>
    </subcellularLocation>
    <subcellularLocation>
        <location evidence="1">Cell membrane</location>
        <topology evidence="1">Multi-pass membrane protein</topology>
    </subcellularLocation>
</comment>
<evidence type="ECO:0000256" key="3">
    <source>
        <dbReference type="ARBA" id="ARBA00022448"/>
    </source>
</evidence>
<feature type="transmembrane region" description="Helical" evidence="8">
    <location>
        <begin position="48"/>
        <end position="66"/>
    </location>
</feature>
<evidence type="ECO:0000256" key="6">
    <source>
        <dbReference type="ARBA" id="ARBA00022989"/>
    </source>
</evidence>
<keyword evidence="5 8" id="KW-0812">Transmembrane</keyword>
<dbReference type="Gene3D" id="1.20.1720.10">
    <property type="entry name" value="Multidrug resistance protein D"/>
    <property type="match status" value="1"/>
</dbReference>
<dbReference type="PANTHER" id="PTHR23502">
    <property type="entry name" value="MAJOR FACILITATOR SUPERFAMILY"/>
    <property type="match status" value="1"/>
</dbReference>
<dbReference type="EMBL" id="AATS01000014">
    <property type="protein sequence ID" value="EAU53963.1"/>
    <property type="molecule type" value="Genomic_DNA"/>
</dbReference>
<sequence length="400" mass="42819">MRGNKASVGLPLSLVVAALATVAPFTIDTYLPSFPDIGTELSATHAQMQLTLSLYLFAAATSTLIYGPLSDGFGRRRVIMAALLIYVAASIGCALTATIDQLILLRIGQGLSASAGMVIGRAMVRDVYHGADAQRVMSRVMLLFAIAPAIAPVIGGWLHDMFGWHSVFLFLALVAAALFLMIWLGTGETLAAEKRQSIHPLVIARSYARALRHRHFLALVFCFALMFSGFFIYVAGAPVVIYVFLGLGVNDFWMLFVPCVAAIMIGAQLSSWLAGRFSATRTVRIGLGLLLAASMVNLMQSLWLAATPLSVIAPLALYVLGMALTMPNLNVMALDCFPHNRGMASAMQSFVQMAFTALVVGAVVPLVTVSLTMMTLCMFGLSLIACLFWILRGGESEAVA</sequence>
<comment type="caution">
    <text evidence="8">Lacks conserved residue(s) required for the propagation of feature annotation.</text>
</comment>
<feature type="transmembrane region" description="Helical" evidence="8">
    <location>
        <begin position="136"/>
        <end position="158"/>
    </location>
</feature>
<evidence type="ECO:0000256" key="4">
    <source>
        <dbReference type="ARBA" id="ARBA00022475"/>
    </source>
</evidence>
<dbReference type="FunCoup" id="Q0EXF3">
    <property type="interactions" value="295"/>
</dbReference>
<dbReference type="PROSITE" id="PS50850">
    <property type="entry name" value="MFS"/>
    <property type="match status" value="1"/>
</dbReference>
<name>Q0EXF3_9PROT</name>
<feature type="domain" description="Major facilitator superfamily (MFS) profile" evidence="9">
    <location>
        <begin position="12"/>
        <end position="397"/>
    </location>
</feature>
<evidence type="ECO:0000256" key="7">
    <source>
        <dbReference type="ARBA" id="ARBA00023136"/>
    </source>
</evidence>
<keyword evidence="3 8" id="KW-0813">Transport</keyword>
<evidence type="ECO:0000256" key="1">
    <source>
        <dbReference type="ARBA" id="ARBA00004651"/>
    </source>
</evidence>
<keyword evidence="7 8" id="KW-0472">Membrane</keyword>
<dbReference type="GO" id="GO:0042910">
    <property type="term" value="F:xenobiotic transmembrane transporter activity"/>
    <property type="evidence" value="ECO:0007669"/>
    <property type="project" value="InterPro"/>
</dbReference>
<evidence type="ECO:0000256" key="8">
    <source>
        <dbReference type="RuleBase" id="RU365088"/>
    </source>
</evidence>
<dbReference type="SUPFAM" id="SSF103473">
    <property type="entry name" value="MFS general substrate transporter"/>
    <property type="match status" value="1"/>
</dbReference>
<dbReference type="InterPro" id="IPR004812">
    <property type="entry name" value="Efflux_drug-R_Bcr/CmlA"/>
</dbReference>
<dbReference type="GO" id="GO:0005886">
    <property type="term" value="C:plasma membrane"/>
    <property type="evidence" value="ECO:0007669"/>
    <property type="project" value="UniProtKB-SubCell"/>
</dbReference>
<comment type="similarity">
    <text evidence="2 8">Belongs to the major facilitator superfamily. Bcr/CmlA family.</text>
</comment>
<evidence type="ECO:0000259" key="9">
    <source>
        <dbReference type="PROSITE" id="PS50850"/>
    </source>
</evidence>
<feature type="transmembrane region" description="Helical" evidence="8">
    <location>
        <begin position="311"/>
        <end position="329"/>
    </location>
</feature>
<dbReference type="InParanoid" id="Q0EXF3"/>
<feature type="transmembrane region" description="Helical" evidence="8">
    <location>
        <begin position="216"/>
        <end position="246"/>
    </location>
</feature>
<evidence type="ECO:0000313" key="10">
    <source>
        <dbReference type="EMBL" id="EAU53963.1"/>
    </source>
</evidence>
<dbReference type="InterPro" id="IPR011701">
    <property type="entry name" value="MFS"/>
</dbReference>
<dbReference type="Proteomes" id="UP000005297">
    <property type="component" value="Unassembled WGS sequence"/>
</dbReference>
<dbReference type="CDD" id="cd17320">
    <property type="entry name" value="MFS_MdfA_MDR_like"/>
    <property type="match status" value="1"/>
</dbReference>
<feature type="transmembrane region" description="Helical" evidence="8">
    <location>
        <begin position="350"/>
        <end position="367"/>
    </location>
</feature>
<comment type="caution">
    <text evidence="10">The sequence shown here is derived from an EMBL/GenBank/DDBJ whole genome shotgun (WGS) entry which is preliminary data.</text>
</comment>
<dbReference type="HOGENOM" id="CLU_001265_47_1_0"/>
<feature type="transmembrane region" description="Helical" evidence="8">
    <location>
        <begin position="252"/>
        <end position="273"/>
    </location>
</feature>
<dbReference type="OrthoDB" id="5289066at2"/>
<dbReference type="PANTHER" id="PTHR23502:SF132">
    <property type="entry name" value="POLYAMINE TRANSPORTER 2-RELATED"/>
    <property type="match status" value="1"/>
</dbReference>
<keyword evidence="6 8" id="KW-1133">Transmembrane helix</keyword>
<dbReference type="GO" id="GO:0015385">
    <property type="term" value="F:sodium:proton antiporter activity"/>
    <property type="evidence" value="ECO:0007669"/>
    <property type="project" value="TreeGrafter"/>
</dbReference>
<reference evidence="10 11" key="1">
    <citation type="submission" date="2006-09" db="EMBL/GenBank/DDBJ databases">
        <authorList>
            <person name="Emerson D."/>
            <person name="Ferriera S."/>
            <person name="Johnson J."/>
            <person name="Kravitz S."/>
            <person name="Halpern A."/>
            <person name="Remington K."/>
            <person name="Beeson K."/>
            <person name="Tran B."/>
            <person name="Rogers Y.-H."/>
            <person name="Friedman R."/>
            <person name="Venter J.C."/>
        </authorList>
    </citation>
    <scope>NUCLEOTIDE SEQUENCE [LARGE SCALE GENOMIC DNA]</scope>
    <source>
        <strain evidence="10 11">PV-1</strain>
    </source>
</reference>
<protein>
    <recommendedName>
        <fullName evidence="8">Bcr/CflA family efflux transporter</fullName>
    </recommendedName>
</protein>
<evidence type="ECO:0000256" key="5">
    <source>
        <dbReference type="ARBA" id="ARBA00022692"/>
    </source>
</evidence>
<feature type="transmembrane region" description="Helical" evidence="8">
    <location>
        <begin position="373"/>
        <end position="391"/>
    </location>
</feature>
<feature type="transmembrane region" description="Helical" evidence="8">
    <location>
        <begin position="103"/>
        <end position="124"/>
    </location>
</feature>
<organism evidence="10 11">
    <name type="scientific">Mariprofundus ferrooxydans PV-1</name>
    <dbReference type="NCBI Taxonomy" id="314345"/>
    <lineage>
        <taxon>Bacteria</taxon>
        <taxon>Pseudomonadati</taxon>
        <taxon>Pseudomonadota</taxon>
        <taxon>Candidatius Mariprofundia</taxon>
        <taxon>Mariprofundales</taxon>
        <taxon>Mariprofundaceae</taxon>
        <taxon>Mariprofundus</taxon>
    </lineage>
</organism>
<keyword evidence="4" id="KW-1003">Cell membrane</keyword>
<dbReference type="STRING" id="314344.AL013_09780"/>
<dbReference type="InterPro" id="IPR036259">
    <property type="entry name" value="MFS_trans_sf"/>
</dbReference>
<dbReference type="RefSeq" id="WP_009850159.1">
    <property type="nucleotide sequence ID" value="NZ_DS022294.1"/>
</dbReference>
<dbReference type="AlphaFoldDB" id="Q0EXF3"/>
<dbReference type="Pfam" id="PF07690">
    <property type="entry name" value="MFS_1"/>
    <property type="match status" value="1"/>
</dbReference>
<proteinExistence type="inferred from homology"/>
<feature type="transmembrane region" description="Helical" evidence="8">
    <location>
        <begin position="78"/>
        <end position="97"/>
    </location>
</feature>
<dbReference type="GO" id="GO:1990961">
    <property type="term" value="P:xenobiotic detoxification by transmembrane export across the plasma membrane"/>
    <property type="evidence" value="ECO:0007669"/>
    <property type="project" value="InterPro"/>
</dbReference>
<dbReference type="NCBIfam" id="TIGR00710">
    <property type="entry name" value="efflux_Bcr_CflA"/>
    <property type="match status" value="1"/>
</dbReference>